<dbReference type="InterPro" id="IPR029063">
    <property type="entry name" value="SAM-dependent_MTases_sf"/>
</dbReference>
<dbReference type="GO" id="GO:0032259">
    <property type="term" value="P:methylation"/>
    <property type="evidence" value="ECO:0007669"/>
    <property type="project" value="UniProtKB-KW"/>
</dbReference>
<reference evidence="6" key="1">
    <citation type="submission" date="2020-02" db="EMBL/GenBank/DDBJ databases">
        <authorList>
            <person name="Meier V. D."/>
        </authorList>
    </citation>
    <scope>NUCLEOTIDE SEQUENCE</scope>
    <source>
        <strain evidence="6">AVDCRST_MAG86</strain>
    </source>
</reference>
<evidence type="ECO:0000256" key="3">
    <source>
        <dbReference type="ARBA" id="ARBA00022679"/>
    </source>
</evidence>
<dbReference type="PANTHER" id="PTHR33841:SF1">
    <property type="entry name" value="DNA METHYLTRANSFERASE A"/>
    <property type="match status" value="1"/>
</dbReference>
<keyword evidence="3" id="KW-0808">Transferase</keyword>
<evidence type="ECO:0000256" key="5">
    <source>
        <dbReference type="SAM" id="MobiDB-lite"/>
    </source>
</evidence>
<sequence length="195" mass="20846">MERYNRAAQVAYQNSWTANGSGDLFSESAPTTPPKQISYPHERVLVGCIYGVDLDPQAVGLAKLSLWTQLLRAHPGQYGKRGAPHAQLPALTLNIRSGNSLIDAASPVPDALTVHADTLTTAAQLARDAKNVDLAAKARAELLEALNETTEQLNRSLLPALLPFSRTTKPCARPSCSRAQPTPPTMRPCAPSGTV</sequence>
<comment type="catalytic activity">
    <reaction evidence="4">
        <text>a 2'-deoxyadenosine in DNA + S-adenosyl-L-methionine = an N(6)-methyl-2'-deoxyadenosine in DNA + S-adenosyl-L-homocysteine + H(+)</text>
        <dbReference type="Rhea" id="RHEA:15197"/>
        <dbReference type="Rhea" id="RHEA-COMP:12418"/>
        <dbReference type="Rhea" id="RHEA-COMP:12419"/>
        <dbReference type="ChEBI" id="CHEBI:15378"/>
        <dbReference type="ChEBI" id="CHEBI:57856"/>
        <dbReference type="ChEBI" id="CHEBI:59789"/>
        <dbReference type="ChEBI" id="CHEBI:90615"/>
        <dbReference type="ChEBI" id="CHEBI:90616"/>
        <dbReference type="EC" id="2.1.1.72"/>
    </reaction>
</comment>
<name>A0A6J4V8F9_9DEIN</name>
<dbReference type="EMBL" id="CADCWP010000108">
    <property type="protein sequence ID" value="CAA9569477.1"/>
    <property type="molecule type" value="Genomic_DNA"/>
</dbReference>
<dbReference type="SUPFAM" id="SSF53335">
    <property type="entry name" value="S-adenosyl-L-methionine-dependent methyltransferases"/>
    <property type="match status" value="1"/>
</dbReference>
<dbReference type="GO" id="GO:0009007">
    <property type="term" value="F:site-specific DNA-methyltransferase (adenine-specific) activity"/>
    <property type="evidence" value="ECO:0007669"/>
    <property type="project" value="UniProtKB-EC"/>
</dbReference>
<dbReference type="PANTHER" id="PTHR33841">
    <property type="entry name" value="DNA METHYLTRANSFERASE YEEA-RELATED"/>
    <property type="match status" value="1"/>
</dbReference>
<dbReference type="EC" id="2.1.1.72" evidence="1"/>
<evidence type="ECO:0000313" key="6">
    <source>
        <dbReference type="EMBL" id="CAA9569477.1"/>
    </source>
</evidence>
<protein>
    <recommendedName>
        <fullName evidence="1">site-specific DNA-methyltransferase (adenine-specific)</fullName>
        <ecNumber evidence="1">2.1.1.72</ecNumber>
    </recommendedName>
</protein>
<evidence type="ECO:0000256" key="4">
    <source>
        <dbReference type="ARBA" id="ARBA00047942"/>
    </source>
</evidence>
<feature type="region of interest" description="Disordered" evidence="5">
    <location>
        <begin position="169"/>
        <end position="195"/>
    </location>
</feature>
<dbReference type="InterPro" id="IPR050953">
    <property type="entry name" value="N4_N6_ade-DNA_methylase"/>
</dbReference>
<proteinExistence type="predicted"/>
<dbReference type="Gene3D" id="3.40.50.150">
    <property type="entry name" value="Vaccinia Virus protein VP39"/>
    <property type="match status" value="1"/>
</dbReference>
<organism evidence="6">
    <name type="scientific">uncultured Truepera sp</name>
    <dbReference type="NCBI Taxonomy" id="543023"/>
    <lineage>
        <taxon>Bacteria</taxon>
        <taxon>Thermotogati</taxon>
        <taxon>Deinococcota</taxon>
        <taxon>Deinococci</taxon>
        <taxon>Trueperales</taxon>
        <taxon>Trueperaceae</taxon>
        <taxon>Truepera</taxon>
        <taxon>environmental samples</taxon>
    </lineage>
</organism>
<keyword evidence="2" id="KW-0489">Methyltransferase</keyword>
<dbReference type="AlphaFoldDB" id="A0A6J4V8F9"/>
<evidence type="ECO:0000256" key="2">
    <source>
        <dbReference type="ARBA" id="ARBA00022603"/>
    </source>
</evidence>
<accession>A0A6J4V8F9</accession>
<evidence type="ECO:0000256" key="1">
    <source>
        <dbReference type="ARBA" id="ARBA00011900"/>
    </source>
</evidence>
<gene>
    <name evidence="6" type="ORF">AVDCRST_MAG86-1427</name>
</gene>